<dbReference type="SMART" id="SM00091">
    <property type="entry name" value="PAS"/>
    <property type="match status" value="1"/>
</dbReference>
<dbReference type="Pfam" id="PF00072">
    <property type="entry name" value="Response_reg"/>
    <property type="match status" value="1"/>
</dbReference>
<dbReference type="SUPFAM" id="SSF47384">
    <property type="entry name" value="Homodimeric domain of signal transducing histidine kinase"/>
    <property type="match status" value="1"/>
</dbReference>
<dbReference type="CDD" id="cd00156">
    <property type="entry name" value="REC"/>
    <property type="match status" value="1"/>
</dbReference>
<feature type="transmembrane region" description="Helical" evidence="12">
    <location>
        <begin position="67"/>
        <end position="88"/>
    </location>
</feature>
<evidence type="ECO:0000259" key="14">
    <source>
        <dbReference type="PROSITE" id="PS50110"/>
    </source>
</evidence>
<feature type="transmembrane region" description="Helical" evidence="12">
    <location>
        <begin position="115"/>
        <end position="135"/>
    </location>
</feature>
<evidence type="ECO:0000256" key="6">
    <source>
        <dbReference type="ARBA" id="ARBA00022679"/>
    </source>
</evidence>
<dbReference type="InterPro" id="IPR005467">
    <property type="entry name" value="His_kinase_dom"/>
</dbReference>
<dbReference type="InterPro" id="IPR036097">
    <property type="entry name" value="HisK_dim/P_sf"/>
</dbReference>
<dbReference type="KEGG" id="err:DVR09_04625"/>
<dbReference type="SMART" id="SM00387">
    <property type="entry name" value="HATPase_c"/>
    <property type="match status" value="1"/>
</dbReference>
<dbReference type="GO" id="GO:0005886">
    <property type="term" value="C:plasma membrane"/>
    <property type="evidence" value="ECO:0007669"/>
    <property type="project" value="TreeGrafter"/>
</dbReference>
<keyword evidence="9 12" id="KW-1133">Transmembrane helix</keyword>
<evidence type="ECO:0000313" key="16">
    <source>
        <dbReference type="Proteomes" id="UP000254508"/>
    </source>
</evidence>
<feature type="transmembrane region" description="Helical" evidence="12">
    <location>
        <begin position="274"/>
        <end position="299"/>
    </location>
</feature>
<keyword evidence="7 12" id="KW-0812">Transmembrane</keyword>
<dbReference type="PANTHER" id="PTHR43047">
    <property type="entry name" value="TWO-COMPONENT HISTIDINE PROTEIN KINASE"/>
    <property type="match status" value="1"/>
</dbReference>
<evidence type="ECO:0000256" key="10">
    <source>
        <dbReference type="ARBA" id="ARBA00023136"/>
    </source>
</evidence>
<sequence length="1123" mass="119567">MLFGTAIAAATLYLVGLFWLAARQDRAADAGKTLPPRQRDWVYGLSLAVYCTSWTFFGGVGTAATAGWHYLSIYLGPVLVFTLGFGLVRRILAQAKAQHSTSIADFLSARYGKSAVVAALVSLIATVGSLPYMALQLQSVGSSLLALDPGLEASVTTDELVLLVAGSMALFAILFGSRRGDRSGDNNGLVITIAVESVVKLVALVALAAFAVVLLTGAPQGFTQVVSPFSALQLDARFAILTLTSACAALCLPRQFHMAFVEAQTDRATPTMRWLFPAYLVVTSLVIVPIVLAGLSVLPQSTNADMIVMALPLAAGSDALALLVFIGGFSASTGMIVVASVALSTMITNDLISPLLFRRELTGSGDRTRLAARLLMVRRLVIAGLLFFAYLFYLGFGAAANLAGLGTLAFAAASQFAPGLVIGMTNRHGNKVGMVSGLAAGFTCWLVLLIYPAATGQAPIFSIHPDMLVSGVILSLGANIAAFWFGSAVGRETLVDAAQAATFVGAAAPGGRPAFTTAKRIADIRLLLAQFVGKRRARASLEAMGSGLRDSDPASPEILSMAERLIAGVVGSSSARMLMTSWSQGDPVPLEQVVAMFDETNRRLTFSGDLLRLAIENIDQGVALVDAEMKLVAWNSRYQEMFALPDHLASVGTSIADLIRYNLQQSGMPEEEIEEQVARRLDHMRAGRQHRLEREQPDGRIMRIVGNPAPGGGYVTSYSDITADRRAEQALEQKVADRTRQLSEANAALEAATRSKTRFLAAASHDLIQPLNAARLFASALGEEVRGRDQLVRLVRDLDGSISSADRVIRTLLDISKLDGGGIKPRPEPVALNDILDEMEREFAVQARDKGLDLRRVHTSAWVTTDRGLLTSVVRNLTSNAIRYTRKGGVLLGVRRSGEEVELCVYDTGPGIAEDDVERLFGEFQRGESGDREGLGLGLAIVRRIASLLQAEVVTRSVRGSGSRFAVRLPVLRRGARAAPERMRRASTLLDAKVLVVDNDPSALSATAALLGKWGLRVVCASGKQEALAVAPTAPDVVIMDFRLDGRDRGDGVFEDLCKVWNARPPAILLTAEAGEETGQAAARMGANRLLKPSSPAALRALISDCVARRSATGQSEAGSAFS</sequence>
<gene>
    <name evidence="15" type="ORF">DVR09_04625</name>
</gene>
<dbReference type="SUPFAM" id="SSF52172">
    <property type="entry name" value="CheY-like"/>
    <property type="match status" value="1"/>
</dbReference>
<dbReference type="GO" id="GO:0009927">
    <property type="term" value="F:histidine phosphotransfer kinase activity"/>
    <property type="evidence" value="ECO:0007669"/>
    <property type="project" value="TreeGrafter"/>
</dbReference>
<dbReference type="PROSITE" id="PS50283">
    <property type="entry name" value="NA_SOLUT_SYMP_3"/>
    <property type="match status" value="1"/>
</dbReference>
<keyword evidence="8" id="KW-0418">Kinase</keyword>
<protein>
    <recommendedName>
        <fullName evidence="4">histidine kinase</fullName>
        <ecNumber evidence="4">2.7.13.3</ecNumber>
    </recommendedName>
</protein>
<dbReference type="InterPro" id="IPR003661">
    <property type="entry name" value="HisK_dim/P_dom"/>
</dbReference>
<dbReference type="SUPFAM" id="SSF55874">
    <property type="entry name" value="ATPase domain of HSP90 chaperone/DNA topoisomerase II/histidine kinase"/>
    <property type="match status" value="1"/>
</dbReference>
<dbReference type="GO" id="GO:0022857">
    <property type="term" value="F:transmembrane transporter activity"/>
    <property type="evidence" value="ECO:0007669"/>
    <property type="project" value="InterPro"/>
</dbReference>
<dbReference type="InterPro" id="IPR003594">
    <property type="entry name" value="HATPase_dom"/>
</dbReference>
<dbReference type="OrthoDB" id="9764438at2"/>
<organism evidence="15 16">
    <name type="scientific">Erythrobacter aureus</name>
    <dbReference type="NCBI Taxonomy" id="2182384"/>
    <lineage>
        <taxon>Bacteria</taxon>
        <taxon>Pseudomonadati</taxon>
        <taxon>Pseudomonadota</taxon>
        <taxon>Alphaproteobacteria</taxon>
        <taxon>Sphingomonadales</taxon>
        <taxon>Erythrobacteraceae</taxon>
        <taxon>Erythrobacter/Porphyrobacter group</taxon>
        <taxon>Erythrobacter</taxon>
    </lineage>
</organism>
<dbReference type="Pfam" id="PF12860">
    <property type="entry name" value="PAS_7"/>
    <property type="match status" value="1"/>
</dbReference>
<reference evidence="16" key="1">
    <citation type="submission" date="2018-07" db="EMBL/GenBank/DDBJ databases">
        <title>Genome sequence of Erythrobacter strain YH-07, an antagonistic bacterium isolated from Yellow Sea.</title>
        <authorList>
            <person name="Tang T."/>
            <person name="Liu Q."/>
            <person name="Sun X."/>
        </authorList>
    </citation>
    <scope>NUCLEOTIDE SEQUENCE [LARGE SCALE GENOMIC DNA]</scope>
    <source>
        <strain evidence="16">YH-07</strain>
    </source>
</reference>
<dbReference type="SMART" id="SM00448">
    <property type="entry name" value="REC"/>
    <property type="match status" value="1"/>
</dbReference>
<evidence type="ECO:0000256" key="1">
    <source>
        <dbReference type="ARBA" id="ARBA00000085"/>
    </source>
</evidence>
<feature type="transmembrane region" description="Helical" evidence="12">
    <location>
        <begin position="236"/>
        <end position="253"/>
    </location>
</feature>
<evidence type="ECO:0000256" key="4">
    <source>
        <dbReference type="ARBA" id="ARBA00012438"/>
    </source>
</evidence>
<dbReference type="SMART" id="SM00388">
    <property type="entry name" value="HisKA"/>
    <property type="match status" value="1"/>
</dbReference>
<dbReference type="InterPro" id="IPR035965">
    <property type="entry name" value="PAS-like_dom_sf"/>
</dbReference>
<dbReference type="Pfam" id="PF00512">
    <property type="entry name" value="HisKA"/>
    <property type="match status" value="1"/>
</dbReference>
<keyword evidence="10 12" id="KW-0472">Membrane</keyword>
<comment type="similarity">
    <text evidence="3">Belongs to the sodium:solute symporter (SSF) (TC 2.A.21) family.</text>
</comment>
<dbReference type="Pfam" id="PF02518">
    <property type="entry name" value="HATPase_c"/>
    <property type="match status" value="1"/>
</dbReference>
<dbReference type="PROSITE" id="PS50109">
    <property type="entry name" value="HIS_KIN"/>
    <property type="match status" value="1"/>
</dbReference>
<evidence type="ECO:0000256" key="2">
    <source>
        <dbReference type="ARBA" id="ARBA00004141"/>
    </source>
</evidence>
<accession>A0A345YCR4</accession>
<evidence type="ECO:0000259" key="13">
    <source>
        <dbReference type="PROSITE" id="PS50109"/>
    </source>
</evidence>
<keyword evidence="16" id="KW-1185">Reference proteome</keyword>
<dbReference type="CDD" id="cd00082">
    <property type="entry name" value="HisKA"/>
    <property type="match status" value="1"/>
</dbReference>
<feature type="domain" description="Response regulatory" evidence="14">
    <location>
        <begin position="993"/>
        <end position="1107"/>
    </location>
</feature>
<keyword evidence="6" id="KW-0808">Transferase</keyword>
<evidence type="ECO:0000256" key="7">
    <source>
        <dbReference type="ARBA" id="ARBA00022692"/>
    </source>
</evidence>
<evidence type="ECO:0000313" key="15">
    <source>
        <dbReference type="EMBL" id="AXK41716.1"/>
    </source>
</evidence>
<dbReference type="GO" id="GO:0000155">
    <property type="term" value="F:phosphorelay sensor kinase activity"/>
    <property type="evidence" value="ECO:0007669"/>
    <property type="project" value="InterPro"/>
</dbReference>
<feature type="transmembrane region" description="Helical" evidence="12">
    <location>
        <begin position="377"/>
        <end position="396"/>
    </location>
</feature>
<dbReference type="InterPro" id="IPR036890">
    <property type="entry name" value="HATPase_C_sf"/>
</dbReference>
<evidence type="ECO:0000256" key="11">
    <source>
        <dbReference type="PROSITE-ProRule" id="PRU00169"/>
    </source>
</evidence>
<dbReference type="AlphaFoldDB" id="A0A345YCR4"/>
<evidence type="ECO:0000256" key="12">
    <source>
        <dbReference type="SAM" id="Phobius"/>
    </source>
</evidence>
<name>A0A345YCR4_9SPHN</name>
<dbReference type="Gene3D" id="1.10.287.130">
    <property type="match status" value="1"/>
</dbReference>
<dbReference type="InterPro" id="IPR000014">
    <property type="entry name" value="PAS"/>
</dbReference>
<dbReference type="PROSITE" id="PS50110">
    <property type="entry name" value="RESPONSE_REGULATORY"/>
    <property type="match status" value="1"/>
</dbReference>
<keyword evidence="5 11" id="KW-0597">Phosphoprotein</keyword>
<evidence type="ECO:0000256" key="8">
    <source>
        <dbReference type="ARBA" id="ARBA00022777"/>
    </source>
</evidence>
<dbReference type="Gene3D" id="1.20.1730.10">
    <property type="entry name" value="Sodium/glucose cotransporter"/>
    <property type="match status" value="1"/>
</dbReference>
<dbReference type="SUPFAM" id="SSF55785">
    <property type="entry name" value="PYP-like sensor domain (PAS domain)"/>
    <property type="match status" value="1"/>
</dbReference>
<feature type="transmembrane region" description="Helical" evidence="12">
    <location>
        <begin position="189"/>
        <end position="216"/>
    </location>
</feature>
<comment type="catalytic activity">
    <reaction evidence="1">
        <text>ATP + protein L-histidine = ADP + protein N-phospho-L-histidine.</text>
        <dbReference type="EC" id="2.7.13.3"/>
    </reaction>
</comment>
<evidence type="ECO:0000256" key="5">
    <source>
        <dbReference type="ARBA" id="ARBA00022553"/>
    </source>
</evidence>
<dbReference type="InterPro" id="IPR004358">
    <property type="entry name" value="Sig_transdc_His_kin-like_C"/>
</dbReference>
<comment type="subcellular location">
    <subcellularLocation>
        <location evidence="2">Membrane</location>
        <topology evidence="2">Multi-pass membrane protein</topology>
    </subcellularLocation>
</comment>
<dbReference type="EMBL" id="CP031357">
    <property type="protein sequence ID" value="AXK41716.1"/>
    <property type="molecule type" value="Genomic_DNA"/>
</dbReference>
<feature type="transmembrane region" description="Helical" evidence="12">
    <location>
        <begin position="42"/>
        <end position="61"/>
    </location>
</feature>
<dbReference type="PRINTS" id="PR00344">
    <property type="entry name" value="BCTRLSENSOR"/>
</dbReference>
<feature type="transmembrane region" description="Helical" evidence="12">
    <location>
        <begin position="402"/>
        <end position="422"/>
    </location>
</feature>
<dbReference type="InterPro" id="IPR001734">
    <property type="entry name" value="Na/solute_symporter"/>
</dbReference>
<feature type="transmembrane region" description="Helical" evidence="12">
    <location>
        <begin position="6"/>
        <end position="22"/>
    </location>
</feature>
<evidence type="ECO:0000256" key="9">
    <source>
        <dbReference type="ARBA" id="ARBA00022989"/>
    </source>
</evidence>
<dbReference type="Gene3D" id="3.30.565.10">
    <property type="entry name" value="Histidine kinase-like ATPase, C-terminal domain"/>
    <property type="match status" value="1"/>
</dbReference>
<dbReference type="InterPro" id="IPR011006">
    <property type="entry name" value="CheY-like_superfamily"/>
</dbReference>
<dbReference type="Proteomes" id="UP000254508">
    <property type="component" value="Chromosome"/>
</dbReference>
<dbReference type="EC" id="2.7.13.3" evidence="4"/>
<feature type="transmembrane region" description="Helical" evidence="12">
    <location>
        <begin position="434"/>
        <end position="455"/>
    </location>
</feature>
<dbReference type="Gene3D" id="3.40.50.2300">
    <property type="match status" value="1"/>
</dbReference>
<dbReference type="InterPro" id="IPR001789">
    <property type="entry name" value="Sig_transdc_resp-reg_receiver"/>
</dbReference>
<dbReference type="InterPro" id="IPR038377">
    <property type="entry name" value="Na/Glc_symporter_sf"/>
</dbReference>
<feature type="domain" description="Histidine kinase" evidence="13">
    <location>
        <begin position="762"/>
        <end position="973"/>
    </location>
</feature>
<evidence type="ECO:0000256" key="3">
    <source>
        <dbReference type="ARBA" id="ARBA00006434"/>
    </source>
</evidence>
<dbReference type="PANTHER" id="PTHR43047:SF9">
    <property type="entry name" value="HISTIDINE KINASE"/>
    <property type="match status" value="1"/>
</dbReference>
<feature type="transmembrane region" description="Helical" evidence="12">
    <location>
        <begin position="319"/>
        <end position="343"/>
    </location>
</feature>
<dbReference type="RefSeq" id="WP_115415903.1">
    <property type="nucleotide sequence ID" value="NZ_CP031357.1"/>
</dbReference>
<dbReference type="Gene3D" id="3.30.450.20">
    <property type="entry name" value="PAS domain"/>
    <property type="match status" value="1"/>
</dbReference>
<proteinExistence type="inferred from homology"/>
<feature type="modified residue" description="4-aspartylphosphate" evidence="11">
    <location>
        <position position="1041"/>
    </location>
</feature>
<feature type="transmembrane region" description="Helical" evidence="12">
    <location>
        <begin position="160"/>
        <end position="177"/>
    </location>
</feature>